<name>A0A4U8QAF8_9FIRM</name>
<dbReference type="AlphaFoldDB" id="A0A4U8QAF8"/>
<keyword evidence="1" id="KW-1133">Transmembrane helix</keyword>
<dbReference type="STRING" id="180332.GCA_000797495_04699"/>
<evidence type="ECO:0000313" key="2">
    <source>
        <dbReference type="EMBL" id="TLD01609.1"/>
    </source>
</evidence>
<feature type="transmembrane region" description="Helical" evidence="1">
    <location>
        <begin position="51"/>
        <end position="71"/>
    </location>
</feature>
<keyword evidence="1" id="KW-0812">Transmembrane</keyword>
<comment type="caution">
    <text evidence="2">The sequence shown here is derived from an EMBL/GenBank/DDBJ whole genome shotgun (WGS) entry which is preliminary data.</text>
</comment>
<protein>
    <submittedName>
        <fullName evidence="2">Uncharacterized protein</fullName>
    </submittedName>
</protein>
<evidence type="ECO:0000313" key="3">
    <source>
        <dbReference type="Proteomes" id="UP000306509"/>
    </source>
</evidence>
<sequence length="126" mass="14206">MKCMYCNKKIPEGIENAVIEKIDGLTCTFCGEKCKEDCENFLSFAKKYEKLFLVLIFVPMILCTFASFILGEWVVCLMIVILGAAITLFPFCTPQTIQLTGVKKSILIGRILGIVLIGMGIIWWIR</sequence>
<accession>A0A4U8QAF8</accession>
<evidence type="ECO:0000256" key="1">
    <source>
        <dbReference type="SAM" id="Phobius"/>
    </source>
</evidence>
<keyword evidence="1" id="KW-0472">Membrane</keyword>
<gene>
    <name evidence="2" type="ORF">DSM106044_01590</name>
</gene>
<organism evidence="2 3">
    <name type="scientific">Robinsoniella peoriensis</name>
    <dbReference type="NCBI Taxonomy" id="180332"/>
    <lineage>
        <taxon>Bacteria</taxon>
        <taxon>Bacillati</taxon>
        <taxon>Bacillota</taxon>
        <taxon>Clostridia</taxon>
        <taxon>Lachnospirales</taxon>
        <taxon>Lachnospiraceae</taxon>
        <taxon>Robinsoniella</taxon>
    </lineage>
</organism>
<dbReference type="RefSeq" id="WP_052377965.1">
    <property type="nucleotide sequence ID" value="NZ_JTGN01000002.1"/>
</dbReference>
<reference evidence="2 3" key="1">
    <citation type="journal article" date="2019" name="Anaerobe">
        <title>Detection of Robinsoniella peoriensis in multiple bone samples of a trauma patient.</title>
        <authorList>
            <person name="Schrottner P."/>
            <person name="Hartwich K."/>
            <person name="Bunk B."/>
            <person name="Schober I."/>
            <person name="Helbig S."/>
            <person name="Rudolph W.W."/>
            <person name="Gunzer F."/>
        </authorList>
    </citation>
    <scope>NUCLEOTIDE SEQUENCE [LARGE SCALE GENOMIC DNA]</scope>
    <source>
        <strain evidence="2 3">DSM 106044</strain>
    </source>
</reference>
<dbReference type="Proteomes" id="UP000306509">
    <property type="component" value="Unassembled WGS sequence"/>
</dbReference>
<proteinExistence type="predicted"/>
<dbReference type="EMBL" id="QGQD01000036">
    <property type="protein sequence ID" value="TLD01609.1"/>
    <property type="molecule type" value="Genomic_DNA"/>
</dbReference>
<feature type="transmembrane region" description="Helical" evidence="1">
    <location>
        <begin position="106"/>
        <end position="125"/>
    </location>
</feature>
<feature type="transmembrane region" description="Helical" evidence="1">
    <location>
        <begin position="77"/>
        <end position="94"/>
    </location>
</feature>
<keyword evidence="3" id="KW-1185">Reference proteome</keyword>